<sequence>MLVRPRMNRPSMAGGGATSSSDSR</sequence>
<evidence type="ECO:0000256" key="1">
    <source>
        <dbReference type="SAM" id="MobiDB-lite"/>
    </source>
</evidence>
<name>A0A5B7J4Y1_PORTR</name>
<feature type="region of interest" description="Disordered" evidence="1">
    <location>
        <begin position="1"/>
        <end position="24"/>
    </location>
</feature>
<dbReference type="Proteomes" id="UP000324222">
    <property type="component" value="Unassembled WGS sequence"/>
</dbReference>
<keyword evidence="3" id="KW-1185">Reference proteome</keyword>
<dbReference type="EMBL" id="VSRR010092793">
    <property type="protein sequence ID" value="MPC92871.1"/>
    <property type="molecule type" value="Genomic_DNA"/>
</dbReference>
<reference evidence="2 3" key="1">
    <citation type="submission" date="2019-05" db="EMBL/GenBank/DDBJ databases">
        <title>Another draft genome of Portunus trituberculatus and its Hox gene families provides insights of decapod evolution.</title>
        <authorList>
            <person name="Jeong J.-H."/>
            <person name="Song I."/>
            <person name="Kim S."/>
            <person name="Choi T."/>
            <person name="Kim D."/>
            <person name="Ryu S."/>
            <person name="Kim W."/>
        </authorList>
    </citation>
    <scope>NUCLEOTIDE SEQUENCE [LARGE SCALE GENOMIC DNA]</scope>
    <source>
        <tissue evidence="2">Muscle</tissue>
    </source>
</reference>
<gene>
    <name evidence="2" type="ORF">E2C01_087983</name>
</gene>
<evidence type="ECO:0000313" key="2">
    <source>
        <dbReference type="EMBL" id="MPC92871.1"/>
    </source>
</evidence>
<proteinExistence type="predicted"/>
<comment type="caution">
    <text evidence="2">The sequence shown here is derived from an EMBL/GenBank/DDBJ whole genome shotgun (WGS) entry which is preliminary data.</text>
</comment>
<dbReference type="AlphaFoldDB" id="A0A5B7J4Y1"/>
<accession>A0A5B7J4Y1</accession>
<organism evidence="2 3">
    <name type="scientific">Portunus trituberculatus</name>
    <name type="common">Swimming crab</name>
    <name type="synonym">Neptunus trituberculatus</name>
    <dbReference type="NCBI Taxonomy" id="210409"/>
    <lineage>
        <taxon>Eukaryota</taxon>
        <taxon>Metazoa</taxon>
        <taxon>Ecdysozoa</taxon>
        <taxon>Arthropoda</taxon>
        <taxon>Crustacea</taxon>
        <taxon>Multicrustacea</taxon>
        <taxon>Malacostraca</taxon>
        <taxon>Eumalacostraca</taxon>
        <taxon>Eucarida</taxon>
        <taxon>Decapoda</taxon>
        <taxon>Pleocyemata</taxon>
        <taxon>Brachyura</taxon>
        <taxon>Eubrachyura</taxon>
        <taxon>Portunoidea</taxon>
        <taxon>Portunidae</taxon>
        <taxon>Portuninae</taxon>
        <taxon>Portunus</taxon>
    </lineage>
</organism>
<protein>
    <submittedName>
        <fullName evidence="2">Uncharacterized protein</fullName>
    </submittedName>
</protein>
<evidence type="ECO:0000313" key="3">
    <source>
        <dbReference type="Proteomes" id="UP000324222"/>
    </source>
</evidence>